<sequence>MPNKNDELALQLAEFRKKIDAAQKMMEQGDVEQAEAFIADLRAHSHATQPTPVPDGSRIIEGVFDGQRMIGADGKQYLVPPNYASKSKLVEGDMMKLSITLQGAFIYKQIGPIERKRVACTLTKDGEGLWHATDGVHEWRLLTAAVTFFKGKAGDEVIIFLPGDAPSKWAAVENIIAK</sequence>
<evidence type="ECO:0008006" key="3">
    <source>
        <dbReference type="Google" id="ProtNLM"/>
    </source>
</evidence>
<accession>A0A1F7UU26</accession>
<gene>
    <name evidence="1" type="ORF">A3B21_02875</name>
</gene>
<dbReference type="Proteomes" id="UP000176897">
    <property type="component" value="Unassembled WGS sequence"/>
</dbReference>
<organism evidence="1 2">
    <name type="scientific">Candidatus Uhrbacteria bacterium RIFCSPLOWO2_01_FULL_47_24</name>
    <dbReference type="NCBI Taxonomy" id="1802401"/>
    <lineage>
        <taxon>Bacteria</taxon>
        <taxon>Candidatus Uhriibacteriota</taxon>
    </lineage>
</organism>
<proteinExistence type="predicted"/>
<dbReference type="STRING" id="1802401.A3B21_02875"/>
<evidence type="ECO:0000313" key="2">
    <source>
        <dbReference type="Proteomes" id="UP000176897"/>
    </source>
</evidence>
<protein>
    <recommendedName>
        <fullName evidence="3">50S ribosomal protein L7/L12</fullName>
    </recommendedName>
</protein>
<evidence type="ECO:0000313" key="1">
    <source>
        <dbReference type="EMBL" id="OGL81208.1"/>
    </source>
</evidence>
<dbReference type="AlphaFoldDB" id="A0A1F7UU26"/>
<name>A0A1F7UU26_9BACT</name>
<dbReference type="EMBL" id="MGEJ01000009">
    <property type="protein sequence ID" value="OGL81208.1"/>
    <property type="molecule type" value="Genomic_DNA"/>
</dbReference>
<comment type="caution">
    <text evidence="1">The sequence shown here is derived from an EMBL/GenBank/DDBJ whole genome shotgun (WGS) entry which is preliminary data.</text>
</comment>
<reference evidence="1 2" key="1">
    <citation type="journal article" date="2016" name="Nat. Commun.">
        <title>Thousands of microbial genomes shed light on interconnected biogeochemical processes in an aquifer system.</title>
        <authorList>
            <person name="Anantharaman K."/>
            <person name="Brown C.T."/>
            <person name="Hug L.A."/>
            <person name="Sharon I."/>
            <person name="Castelle C.J."/>
            <person name="Probst A.J."/>
            <person name="Thomas B.C."/>
            <person name="Singh A."/>
            <person name="Wilkins M.J."/>
            <person name="Karaoz U."/>
            <person name="Brodie E.L."/>
            <person name="Williams K.H."/>
            <person name="Hubbard S.S."/>
            <person name="Banfield J.F."/>
        </authorList>
    </citation>
    <scope>NUCLEOTIDE SEQUENCE [LARGE SCALE GENOMIC DNA]</scope>
</reference>